<dbReference type="InterPro" id="IPR032675">
    <property type="entry name" value="LRR_dom_sf"/>
</dbReference>
<dbReference type="GO" id="GO:0061499">
    <property type="term" value="C:outer plaque of mitotic spindle pole body"/>
    <property type="evidence" value="ECO:0007669"/>
    <property type="project" value="TreeGrafter"/>
</dbReference>
<dbReference type="Proteomes" id="UP000027361">
    <property type="component" value="Unassembled WGS sequence"/>
</dbReference>
<keyword evidence="4" id="KW-1185">Reference proteome</keyword>
<dbReference type="GO" id="GO:0031028">
    <property type="term" value="P:septation initiation signaling"/>
    <property type="evidence" value="ECO:0007669"/>
    <property type="project" value="TreeGrafter"/>
</dbReference>
<dbReference type="GO" id="GO:1902412">
    <property type="term" value="P:regulation of mitotic cytokinesis"/>
    <property type="evidence" value="ECO:0007669"/>
    <property type="project" value="TreeGrafter"/>
</dbReference>
<accession>A0A066WFQ1</accession>
<evidence type="ECO:0000313" key="3">
    <source>
        <dbReference type="EMBL" id="KDN52631.1"/>
    </source>
</evidence>
<dbReference type="InterPro" id="IPR003591">
    <property type="entry name" value="Leu-rich_rpt_typical-subtyp"/>
</dbReference>
<dbReference type="AlphaFoldDB" id="A0A066WFQ1"/>
<dbReference type="InterPro" id="IPR052574">
    <property type="entry name" value="CDIRP"/>
</dbReference>
<dbReference type="PANTHER" id="PTHR47566">
    <property type="match status" value="1"/>
</dbReference>
<dbReference type="GeneID" id="25262276"/>
<dbReference type="SMART" id="SM00369">
    <property type="entry name" value="LRR_TYP"/>
    <property type="match status" value="5"/>
</dbReference>
<dbReference type="STRING" id="1037660.A0A066WFQ1"/>
<dbReference type="HOGENOM" id="CLU_008915_1_0_1"/>
<reference evidence="3 4" key="1">
    <citation type="submission" date="2014-05" db="EMBL/GenBank/DDBJ databases">
        <title>Draft genome sequence of a rare smut relative, Tilletiaria anomala UBC 951.</title>
        <authorList>
            <consortium name="DOE Joint Genome Institute"/>
            <person name="Toome M."/>
            <person name="Kuo A."/>
            <person name="Henrissat B."/>
            <person name="Lipzen A."/>
            <person name="Tritt A."/>
            <person name="Yoshinaga Y."/>
            <person name="Zane M."/>
            <person name="Barry K."/>
            <person name="Grigoriev I.V."/>
            <person name="Spatafora J.W."/>
            <person name="Aimea M.C."/>
        </authorList>
    </citation>
    <scope>NUCLEOTIDE SEQUENCE [LARGE SCALE GENOMIC DNA]</scope>
    <source>
        <strain evidence="3 4">UBC 951</strain>
    </source>
</reference>
<dbReference type="OrthoDB" id="7451790at2759"/>
<organism evidence="3 4">
    <name type="scientific">Tilletiaria anomala (strain ATCC 24038 / CBS 436.72 / UBC 951)</name>
    <dbReference type="NCBI Taxonomy" id="1037660"/>
    <lineage>
        <taxon>Eukaryota</taxon>
        <taxon>Fungi</taxon>
        <taxon>Dikarya</taxon>
        <taxon>Basidiomycota</taxon>
        <taxon>Ustilaginomycotina</taxon>
        <taxon>Exobasidiomycetes</taxon>
        <taxon>Georgefischeriales</taxon>
        <taxon>Tilletiariaceae</taxon>
        <taxon>Tilletiaria</taxon>
    </lineage>
</organism>
<dbReference type="SUPFAM" id="SSF52058">
    <property type="entry name" value="L domain-like"/>
    <property type="match status" value="1"/>
</dbReference>
<dbReference type="OMA" id="ACKRIRM"/>
<dbReference type="PROSITE" id="PS51450">
    <property type="entry name" value="LRR"/>
    <property type="match status" value="3"/>
</dbReference>
<comment type="caution">
    <text evidence="3">The sequence shown here is derived from an EMBL/GenBank/DDBJ whole genome shotgun (WGS) entry which is preliminary data.</text>
</comment>
<sequence>MRSKGPKSAVRSHREDTSAWLDATILTEMSFAIAQDRVLQVLTDVVPWQPDWENLSVLDLSNRRVETLMKLQDFCPNLLDVNLNDNLIVYLSGLPSSIRHLQVARNRLSSLVSFARLRNLQTLDISENAVESIDNLCCLDSLKHLRADSTQIDSINGIDSIATLESISLQHNNLKTIDLQGTTWTELRHLSLSHNQLESLTGLTHLAHLYTLQVEHNNLSQLDCRGGLRKLRLLRVSGNPRLSILNIKDLAKLRTLYADFCHLDEIQHLPHAKRLENLSLRAQQNSDFRWPRHLPSSIQRMFLSGNPLQNSLPGEDAGELTNLVYLELAACQLEQLPDHMWSLMPNLRHLNLDHNLFVELPNLRALHRLKRLSAVSCRLEKTAPIIRALQDLPLESLDTRMNACTHGLYAPIIAPSRYVEPRTPNSDNLPKGFASVAPPFPNPAVVQPAFSQKELSLGKQAEDPSAAHKSFFHKRLPTPIRGASNSEQGVSQTAMTLAADARFIRALPEAARQQRTLHRGVLAMACAQLTHIDGLPVSDAEIEEASRLLE</sequence>
<dbReference type="Gene3D" id="3.80.10.10">
    <property type="entry name" value="Ribonuclease Inhibitor"/>
    <property type="match status" value="3"/>
</dbReference>
<dbReference type="PANTHER" id="PTHR47566:SF1">
    <property type="entry name" value="PROTEIN NUD1"/>
    <property type="match status" value="1"/>
</dbReference>
<proteinExistence type="predicted"/>
<evidence type="ECO:0000256" key="2">
    <source>
        <dbReference type="ARBA" id="ARBA00022737"/>
    </source>
</evidence>
<dbReference type="EMBL" id="JMSN01000008">
    <property type="protein sequence ID" value="KDN52631.1"/>
    <property type="molecule type" value="Genomic_DNA"/>
</dbReference>
<gene>
    <name evidence="3" type="ORF">K437DRAFT_220394</name>
</gene>
<evidence type="ECO:0000256" key="1">
    <source>
        <dbReference type="ARBA" id="ARBA00022614"/>
    </source>
</evidence>
<protein>
    <submittedName>
        <fullName evidence="3">L domain-like protein</fullName>
    </submittedName>
</protein>
<dbReference type="InterPro" id="IPR001611">
    <property type="entry name" value="Leu-rich_rpt"/>
</dbReference>
<keyword evidence="1" id="KW-0433">Leucine-rich repeat</keyword>
<dbReference type="SMART" id="SM00365">
    <property type="entry name" value="LRR_SD22"/>
    <property type="match status" value="3"/>
</dbReference>
<name>A0A066WFQ1_TILAU</name>
<evidence type="ECO:0000313" key="4">
    <source>
        <dbReference type="Proteomes" id="UP000027361"/>
    </source>
</evidence>
<dbReference type="InParanoid" id="A0A066WFQ1"/>
<keyword evidence="2" id="KW-0677">Repeat</keyword>
<dbReference type="RefSeq" id="XP_013245470.1">
    <property type="nucleotide sequence ID" value="XM_013390016.1"/>
</dbReference>
<dbReference type="GO" id="GO:0035591">
    <property type="term" value="F:signaling adaptor activity"/>
    <property type="evidence" value="ECO:0007669"/>
    <property type="project" value="TreeGrafter"/>
</dbReference>